<dbReference type="AlphaFoldDB" id="A0A081NZC4"/>
<dbReference type="InterPro" id="IPR036890">
    <property type="entry name" value="HATPase_C_sf"/>
</dbReference>
<dbReference type="InterPro" id="IPR003594">
    <property type="entry name" value="HATPase_dom"/>
</dbReference>
<dbReference type="OrthoDB" id="9798941at2"/>
<dbReference type="Pfam" id="PF13581">
    <property type="entry name" value="HATPase_c_2"/>
    <property type="match status" value="1"/>
</dbReference>
<gene>
    <name evidence="2" type="ORF">ET33_12215</name>
</gene>
<evidence type="ECO:0000259" key="1">
    <source>
        <dbReference type="Pfam" id="PF13581"/>
    </source>
</evidence>
<dbReference type="eggNOG" id="COG2172">
    <property type="taxonomic scope" value="Bacteria"/>
</dbReference>
<feature type="domain" description="Histidine kinase/HSP90-like ATPase" evidence="1">
    <location>
        <begin position="17"/>
        <end position="138"/>
    </location>
</feature>
<dbReference type="CDD" id="cd16936">
    <property type="entry name" value="HATPase_RsbW-like"/>
    <property type="match status" value="1"/>
</dbReference>
<dbReference type="Gene3D" id="3.30.565.10">
    <property type="entry name" value="Histidine kinase-like ATPase, C-terminal domain"/>
    <property type="match status" value="1"/>
</dbReference>
<protein>
    <recommendedName>
        <fullName evidence="1">Histidine kinase/HSP90-like ATPase domain-containing protein</fullName>
    </recommendedName>
</protein>
<sequence length="156" mass="17032">MKGQTEAGSKTVGLCVPLRADDLDTVRLALYGVAVRVGFSYEAIEDLKVAVTEACNYAILQAGEREPLPMLRLTFTLRETELKIRIGTDSRDVTFEEVLRPVKLPPEGTEGLERLEESPIGLYLLQALVDELRVEPGGESEGASEAIVLIKRFAAG</sequence>
<name>A0A081NZC4_9BACL</name>
<evidence type="ECO:0000313" key="2">
    <source>
        <dbReference type="EMBL" id="KEQ23797.1"/>
    </source>
</evidence>
<evidence type="ECO:0000313" key="3">
    <source>
        <dbReference type="Proteomes" id="UP000028123"/>
    </source>
</evidence>
<proteinExistence type="predicted"/>
<dbReference type="Proteomes" id="UP000028123">
    <property type="component" value="Unassembled WGS sequence"/>
</dbReference>
<dbReference type="EMBL" id="JNVM01000019">
    <property type="protein sequence ID" value="KEQ23797.1"/>
    <property type="molecule type" value="Genomic_DNA"/>
</dbReference>
<organism evidence="2 3">
    <name type="scientific">Paenibacillus tyrfis</name>
    <dbReference type="NCBI Taxonomy" id="1501230"/>
    <lineage>
        <taxon>Bacteria</taxon>
        <taxon>Bacillati</taxon>
        <taxon>Bacillota</taxon>
        <taxon>Bacilli</taxon>
        <taxon>Bacillales</taxon>
        <taxon>Paenibacillaceae</taxon>
        <taxon>Paenibacillus</taxon>
    </lineage>
</organism>
<accession>A0A081NZC4</accession>
<comment type="caution">
    <text evidence="2">The sequence shown here is derived from an EMBL/GenBank/DDBJ whole genome shotgun (WGS) entry which is preliminary data.</text>
</comment>
<dbReference type="RefSeq" id="WP_036687252.1">
    <property type="nucleotide sequence ID" value="NZ_JNVM01000019.1"/>
</dbReference>
<reference evidence="2 3" key="1">
    <citation type="submission" date="2014-06" db="EMBL/GenBank/DDBJ databases">
        <title>Draft genome sequence of Paenibacillus sp. MSt1.</title>
        <authorList>
            <person name="Aw Y.K."/>
            <person name="Ong K.S."/>
            <person name="Gan H.M."/>
            <person name="Lee S.M."/>
        </authorList>
    </citation>
    <scope>NUCLEOTIDE SEQUENCE [LARGE SCALE GENOMIC DNA]</scope>
    <source>
        <strain evidence="2 3">MSt1</strain>
    </source>
</reference>
<keyword evidence="3" id="KW-1185">Reference proteome</keyword>